<name>A0ABU5I442_9HYPH</name>
<evidence type="ECO:0000313" key="4">
    <source>
        <dbReference type="Proteomes" id="UP001294412"/>
    </source>
</evidence>
<evidence type="ECO:0000256" key="1">
    <source>
        <dbReference type="ARBA" id="ARBA00004613"/>
    </source>
</evidence>
<dbReference type="SUPFAM" id="SSF51120">
    <property type="entry name" value="beta-Roll"/>
    <property type="match status" value="3"/>
</dbReference>
<evidence type="ECO:0000313" key="3">
    <source>
        <dbReference type="EMBL" id="MDY8110150.1"/>
    </source>
</evidence>
<dbReference type="Proteomes" id="UP001294412">
    <property type="component" value="Unassembled WGS sequence"/>
</dbReference>
<dbReference type="InterPro" id="IPR001343">
    <property type="entry name" value="Hemolysn_Ca-bd"/>
</dbReference>
<dbReference type="EMBL" id="JAXLPB010000004">
    <property type="protein sequence ID" value="MDY8110150.1"/>
    <property type="molecule type" value="Genomic_DNA"/>
</dbReference>
<dbReference type="Pfam" id="PF00353">
    <property type="entry name" value="HemolysinCabind"/>
    <property type="match status" value="6"/>
</dbReference>
<dbReference type="PANTHER" id="PTHR38340:SF1">
    <property type="entry name" value="S-LAYER PROTEIN"/>
    <property type="match status" value="1"/>
</dbReference>
<gene>
    <name evidence="3" type="ORF">U0C82_13470</name>
</gene>
<dbReference type="PANTHER" id="PTHR38340">
    <property type="entry name" value="S-LAYER PROTEIN"/>
    <property type="match status" value="1"/>
</dbReference>
<dbReference type="PRINTS" id="PR00313">
    <property type="entry name" value="CABNDNGRPT"/>
</dbReference>
<proteinExistence type="predicted"/>
<dbReference type="InterPro" id="IPR050557">
    <property type="entry name" value="RTX_toxin/Mannuronan_C5-epim"/>
</dbReference>
<comment type="subcellular location">
    <subcellularLocation>
        <location evidence="1">Secreted</location>
    </subcellularLocation>
</comment>
<protein>
    <submittedName>
        <fullName evidence="3">Calcium-binding protein</fullName>
    </submittedName>
</protein>
<keyword evidence="2" id="KW-0964">Secreted</keyword>
<evidence type="ECO:0000256" key="2">
    <source>
        <dbReference type="ARBA" id="ARBA00022525"/>
    </source>
</evidence>
<keyword evidence="4" id="KW-1185">Reference proteome</keyword>
<organism evidence="3 4">
    <name type="scientific">Fulvimarina uroteuthidis</name>
    <dbReference type="NCBI Taxonomy" id="3098149"/>
    <lineage>
        <taxon>Bacteria</taxon>
        <taxon>Pseudomonadati</taxon>
        <taxon>Pseudomonadota</taxon>
        <taxon>Alphaproteobacteria</taxon>
        <taxon>Hyphomicrobiales</taxon>
        <taxon>Aurantimonadaceae</taxon>
        <taxon>Fulvimarina</taxon>
    </lineage>
</organism>
<comment type="caution">
    <text evidence="3">The sequence shown here is derived from an EMBL/GenBank/DDBJ whole genome shotgun (WGS) entry which is preliminary data.</text>
</comment>
<sequence>MLQEIALTHHIRTDLAMMTNPQSDRDWMQDYIDEQNRRYAEEARKQAALVTHEMASDETDHTASGAKVDVIGNDLDNRIDGALLRYASGGAGNDTILGASNSRIVGGTGNDLLIGGTGTTDISGDEGDDTIIATSGINRIETGSGTDIVIVKKDAEEVILFDFDPSRDKLDLTDLGISSFEDFNAKAVITEGNEIFNVTLIAIGGVVLNLQNTLSLDGFKDFLVTDAEQPVVPDADEDADAGADATLIRSYEAGGYIEGTHGNDRFEGSDQNDTFYGGKGDDHYVGGTGYNQVDYDGAAPDYTFTRNADGTVTVTSELYGTDTLTDIAGIWFRGSAEWHPTDDLVATNGSGGLTVMTSDDEGGYVRGTAGDDLFEGGAGADVFYGRGGNDEFIGGAGYNQVDYDGAVADYSFVRNDDGTVTASNTSAGTIDILSDISGVWFNTDARWVSVEDLLDAGHRTLVSASRDGGYIEGTGGDDLFEGRDGNDTFYGGTGDDLYRGGEGYNQVDYDGAAADYAITQNEDGSVTVSSQTYGTDTLFDIDGLWFRSDSTWHAIDDAALTTQMHHVFGSDVGGDPMGMPSADETMMDHQHA</sequence>
<dbReference type="InterPro" id="IPR011049">
    <property type="entry name" value="Serralysin-like_metalloprot_C"/>
</dbReference>
<dbReference type="Gene3D" id="2.150.10.10">
    <property type="entry name" value="Serralysin-like metalloprotease, C-terminal"/>
    <property type="match status" value="1"/>
</dbReference>
<reference evidence="3 4" key="1">
    <citation type="submission" date="2023-12" db="EMBL/GenBank/DDBJ databases">
        <title>Description of Novel Strain Fulvimarina sp. 2208YS6-2-32 isolated from Uroteuthis (Photololigo) edulis.</title>
        <authorList>
            <person name="Park J.-S."/>
        </authorList>
    </citation>
    <scope>NUCLEOTIDE SEQUENCE [LARGE SCALE GENOMIC DNA]</scope>
    <source>
        <strain evidence="3 4">2208YS6-2-32</strain>
    </source>
</reference>
<accession>A0ABU5I442</accession>